<dbReference type="AlphaFoldDB" id="A0A150WFE3"/>
<sequence length="483" mass="54822">MKKDDIFYQAMLARDPRFDGKFFIGVKTTGIYCRPICPAKPKRENVEFFSNGLQAEKAGYRPCLRCRPESAPHSPAWVGKSAVVQRAVKVLNAKESLSFNEDDFAAQFGVTARHLRRLFMEEIGKTPKQLSFENRLNLARKLIVETSLPITEVAFASGFESIRRFNDAFKDRFKKAPREIRRNKVAPGAGIRISLSYRPPFDFQGLLTSYRNHRVGNLEWFHENTMYRLVALNGHVGVIAISDNPEKSCLQLEIDFPDTAQIPAIISRVRHLFDLDSDPVMIANTLEADSGIKKILKVSPGIRLPSGWDPFEIAVATILGQLVSVKMGRELVHDLIEIAGAESDFEKEGRKIKLFPSAKDIINADLTKLRTTQARKQTLIEFCKAVLEKRISLSPTQDVEIFMKDVQKLRGIGPWTAQYMALKALRHTDTFPASDLILARTLKIHDRKIIDQMSPWRGYVAALFWKNYSLELTKTALQKRTKS</sequence>
<proteinExistence type="predicted"/>
<keyword evidence="4" id="KW-0489">Methyltransferase</keyword>
<dbReference type="InterPro" id="IPR009057">
    <property type="entry name" value="Homeodomain-like_sf"/>
</dbReference>
<evidence type="ECO:0000256" key="2">
    <source>
        <dbReference type="ARBA" id="ARBA00001947"/>
    </source>
</evidence>
<dbReference type="Gene3D" id="3.40.10.10">
    <property type="entry name" value="DNA Methylphosphotriester Repair Domain"/>
    <property type="match status" value="1"/>
</dbReference>
<dbReference type="GO" id="GO:0032131">
    <property type="term" value="F:alkylated DNA binding"/>
    <property type="evidence" value="ECO:0007669"/>
    <property type="project" value="TreeGrafter"/>
</dbReference>
<keyword evidence="11" id="KW-0010">Activator</keyword>
<dbReference type="SUPFAM" id="SSF46689">
    <property type="entry name" value="Homeodomain-like"/>
    <property type="match status" value="1"/>
</dbReference>
<dbReference type="SUPFAM" id="SSF57884">
    <property type="entry name" value="Ada DNA repair protein, N-terminal domain (N-Ada 10)"/>
    <property type="match status" value="1"/>
</dbReference>
<evidence type="ECO:0000256" key="9">
    <source>
        <dbReference type="ARBA" id="ARBA00023015"/>
    </source>
</evidence>
<dbReference type="SUPFAM" id="SSF48150">
    <property type="entry name" value="DNA-glycosylase"/>
    <property type="match status" value="1"/>
</dbReference>
<dbReference type="PROSITE" id="PS01124">
    <property type="entry name" value="HTH_ARAC_FAMILY_2"/>
    <property type="match status" value="1"/>
</dbReference>
<evidence type="ECO:0000256" key="7">
    <source>
        <dbReference type="ARBA" id="ARBA00022763"/>
    </source>
</evidence>
<keyword evidence="12" id="KW-0804">Transcription</keyword>
<feature type="domain" description="HTH araC/xylS-type" evidence="14">
    <location>
        <begin position="85"/>
        <end position="183"/>
    </location>
</feature>
<keyword evidence="9" id="KW-0805">Transcription regulation</keyword>
<dbReference type="Proteomes" id="UP000075391">
    <property type="component" value="Unassembled WGS sequence"/>
</dbReference>
<dbReference type="Pfam" id="PF02805">
    <property type="entry name" value="Ada_Zn_binding"/>
    <property type="match status" value="1"/>
</dbReference>
<dbReference type="GO" id="GO:0006307">
    <property type="term" value="P:DNA alkylation repair"/>
    <property type="evidence" value="ECO:0007669"/>
    <property type="project" value="TreeGrafter"/>
</dbReference>
<dbReference type="Gene3D" id="1.10.340.30">
    <property type="entry name" value="Hypothetical protein, domain 2"/>
    <property type="match status" value="1"/>
</dbReference>
<dbReference type="SUPFAM" id="SSF55945">
    <property type="entry name" value="TATA-box binding protein-like"/>
    <property type="match status" value="1"/>
</dbReference>
<evidence type="ECO:0000256" key="1">
    <source>
        <dbReference type="ARBA" id="ARBA00000086"/>
    </source>
</evidence>
<keyword evidence="13" id="KW-0234">DNA repair</keyword>
<dbReference type="GO" id="GO:0043916">
    <property type="term" value="F:DNA-7-methylguanine glycosylase activity"/>
    <property type="evidence" value="ECO:0007669"/>
    <property type="project" value="TreeGrafter"/>
</dbReference>
<dbReference type="PANTHER" id="PTHR43003:SF13">
    <property type="entry name" value="DNA-3-METHYLADENINE GLYCOSYLASE 2"/>
    <property type="match status" value="1"/>
</dbReference>
<dbReference type="Gene3D" id="1.10.10.60">
    <property type="entry name" value="Homeodomain-like"/>
    <property type="match status" value="1"/>
</dbReference>
<evidence type="ECO:0000256" key="4">
    <source>
        <dbReference type="ARBA" id="ARBA00022603"/>
    </source>
</evidence>
<evidence type="ECO:0000256" key="10">
    <source>
        <dbReference type="ARBA" id="ARBA00023125"/>
    </source>
</evidence>
<dbReference type="InterPro" id="IPR037046">
    <property type="entry name" value="AlkA_N_sf"/>
</dbReference>
<evidence type="ECO:0000313" key="16">
    <source>
        <dbReference type="Proteomes" id="UP000075391"/>
    </source>
</evidence>
<dbReference type="Pfam" id="PF06029">
    <property type="entry name" value="AlkA_N"/>
    <property type="match status" value="1"/>
</dbReference>
<dbReference type="GO" id="GO:0008270">
    <property type="term" value="F:zinc ion binding"/>
    <property type="evidence" value="ECO:0007669"/>
    <property type="project" value="InterPro"/>
</dbReference>
<keyword evidence="7" id="KW-0227">DNA damage</keyword>
<dbReference type="Pfam" id="PF12833">
    <property type="entry name" value="HTH_18"/>
    <property type="match status" value="1"/>
</dbReference>
<evidence type="ECO:0000256" key="12">
    <source>
        <dbReference type="ARBA" id="ARBA00023163"/>
    </source>
</evidence>
<dbReference type="GO" id="GO:0008168">
    <property type="term" value="F:methyltransferase activity"/>
    <property type="evidence" value="ECO:0007669"/>
    <property type="project" value="UniProtKB-KW"/>
</dbReference>
<evidence type="ECO:0000256" key="11">
    <source>
        <dbReference type="ARBA" id="ARBA00023159"/>
    </source>
</evidence>
<dbReference type="Gene3D" id="3.30.310.20">
    <property type="entry name" value="DNA-3-methyladenine glycosylase AlkA, N-terminal domain"/>
    <property type="match status" value="1"/>
</dbReference>
<dbReference type="GO" id="GO:0043565">
    <property type="term" value="F:sequence-specific DNA binding"/>
    <property type="evidence" value="ECO:0007669"/>
    <property type="project" value="InterPro"/>
</dbReference>
<dbReference type="GO" id="GO:0006285">
    <property type="term" value="P:base-excision repair, AP site formation"/>
    <property type="evidence" value="ECO:0007669"/>
    <property type="project" value="TreeGrafter"/>
</dbReference>
<evidence type="ECO:0000256" key="5">
    <source>
        <dbReference type="ARBA" id="ARBA00022679"/>
    </source>
</evidence>
<evidence type="ECO:0000259" key="14">
    <source>
        <dbReference type="PROSITE" id="PS01124"/>
    </source>
</evidence>
<dbReference type="GO" id="GO:0032993">
    <property type="term" value="C:protein-DNA complex"/>
    <property type="evidence" value="ECO:0007669"/>
    <property type="project" value="TreeGrafter"/>
</dbReference>
<dbReference type="InterPro" id="IPR018060">
    <property type="entry name" value="HTH_AraC"/>
</dbReference>
<evidence type="ECO:0000256" key="3">
    <source>
        <dbReference type="ARBA" id="ARBA00012000"/>
    </source>
</evidence>
<comment type="caution">
    <text evidence="15">The sequence shown here is derived from an EMBL/GenBank/DDBJ whole genome shotgun (WGS) entry which is preliminary data.</text>
</comment>
<protein>
    <recommendedName>
        <fullName evidence="3">DNA-3-methyladenine glycosylase II</fullName>
        <ecNumber evidence="3">3.2.2.21</ecNumber>
    </recommendedName>
</protein>
<dbReference type="InterPro" id="IPR003265">
    <property type="entry name" value="HhH-GPD_domain"/>
</dbReference>
<comment type="cofactor">
    <cofactor evidence="2">
        <name>Zn(2+)</name>
        <dbReference type="ChEBI" id="CHEBI:29105"/>
    </cofactor>
</comment>
<dbReference type="PANTHER" id="PTHR43003">
    <property type="entry name" value="DNA-3-METHYLADENINE GLYCOSYLASE"/>
    <property type="match status" value="1"/>
</dbReference>
<keyword evidence="6" id="KW-0479">Metal-binding</keyword>
<dbReference type="InterPro" id="IPR010316">
    <property type="entry name" value="AlkA_N"/>
</dbReference>
<keyword evidence="10" id="KW-0238">DNA-binding</keyword>
<evidence type="ECO:0000313" key="15">
    <source>
        <dbReference type="EMBL" id="KYG61847.1"/>
    </source>
</evidence>
<dbReference type="InterPro" id="IPR004026">
    <property type="entry name" value="Ada_DNA_repair_Zn-bd"/>
</dbReference>
<accession>A0A150WFE3</accession>
<dbReference type="SMART" id="SM00478">
    <property type="entry name" value="ENDO3c"/>
    <property type="match status" value="1"/>
</dbReference>
<keyword evidence="5" id="KW-0808">Transferase</keyword>
<dbReference type="EMBL" id="LUKF01000016">
    <property type="protein sequence ID" value="KYG61847.1"/>
    <property type="molecule type" value="Genomic_DNA"/>
</dbReference>
<evidence type="ECO:0000256" key="6">
    <source>
        <dbReference type="ARBA" id="ARBA00022723"/>
    </source>
</evidence>
<dbReference type="OrthoDB" id="5287924at2"/>
<dbReference type="InterPro" id="IPR051912">
    <property type="entry name" value="Alkylbase_DNA_Glycosylase/TA"/>
</dbReference>
<evidence type="ECO:0000256" key="13">
    <source>
        <dbReference type="ARBA" id="ARBA00023204"/>
    </source>
</evidence>
<dbReference type="InterPro" id="IPR035451">
    <property type="entry name" value="Ada-like_dom_sf"/>
</dbReference>
<dbReference type="SMART" id="SM00342">
    <property type="entry name" value="HTH_ARAC"/>
    <property type="match status" value="1"/>
</dbReference>
<gene>
    <name evidence="15" type="ORF">AZI85_06410</name>
</gene>
<dbReference type="GO" id="GO:0003700">
    <property type="term" value="F:DNA-binding transcription factor activity"/>
    <property type="evidence" value="ECO:0007669"/>
    <property type="project" value="InterPro"/>
</dbReference>
<dbReference type="InterPro" id="IPR018062">
    <property type="entry name" value="HTH_AraC-typ_CS"/>
</dbReference>
<dbReference type="EC" id="3.2.2.21" evidence="3"/>
<dbReference type="GO" id="GO:0005737">
    <property type="term" value="C:cytoplasm"/>
    <property type="evidence" value="ECO:0007669"/>
    <property type="project" value="TreeGrafter"/>
</dbReference>
<dbReference type="PROSITE" id="PS00041">
    <property type="entry name" value="HTH_ARAC_FAMILY_1"/>
    <property type="match status" value="1"/>
</dbReference>
<comment type="catalytic activity">
    <reaction evidence="1">
        <text>Hydrolysis of alkylated DNA, releasing 3-methyladenine, 3-methylguanine, 7-methylguanine and 7-methyladenine.</text>
        <dbReference type="EC" id="3.2.2.21"/>
    </reaction>
</comment>
<dbReference type="GO" id="GO:0032259">
    <property type="term" value="P:methylation"/>
    <property type="evidence" value="ECO:0007669"/>
    <property type="project" value="UniProtKB-KW"/>
</dbReference>
<keyword evidence="8" id="KW-0862">Zinc</keyword>
<dbReference type="GO" id="GO:0008725">
    <property type="term" value="F:DNA-3-methyladenine glycosylase activity"/>
    <property type="evidence" value="ECO:0007669"/>
    <property type="project" value="TreeGrafter"/>
</dbReference>
<name>A0A150WFE3_BDEBC</name>
<dbReference type="InterPro" id="IPR011257">
    <property type="entry name" value="DNA_glycosylase"/>
</dbReference>
<dbReference type="RefSeq" id="WP_063243994.1">
    <property type="nucleotide sequence ID" value="NZ_LUKF01000016.1"/>
</dbReference>
<dbReference type="SMART" id="SM01009">
    <property type="entry name" value="AlkA_N"/>
    <property type="match status" value="1"/>
</dbReference>
<evidence type="ECO:0000256" key="8">
    <source>
        <dbReference type="ARBA" id="ARBA00022833"/>
    </source>
</evidence>
<organism evidence="15 16">
    <name type="scientific">Bdellovibrio bacteriovorus</name>
    <dbReference type="NCBI Taxonomy" id="959"/>
    <lineage>
        <taxon>Bacteria</taxon>
        <taxon>Pseudomonadati</taxon>
        <taxon>Bdellovibrionota</taxon>
        <taxon>Bdellovibrionia</taxon>
        <taxon>Bdellovibrionales</taxon>
        <taxon>Pseudobdellovibrionaceae</taxon>
        <taxon>Bdellovibrio</taxon>
    </lineage>
</organism>
<reference evidence="15 16" key="1">
    <citation type="submission" date="2016-03" db="EMBL/GenBank/DDBJ databases">
        <authorList>
            <person name="Ploux O."/>
        </authorList>
    </citation>
    <scope>NUCLEOTIDE SEQUENCE [LARGE SCALE GENOMIC DNA]</scope>
    <source>
        <strain evidence="15 16">BER2</strain>
    </source>
</reference>